<keyword evidence="2" id="KW-1185">Reference proteome</keyword>
<organism evidence="1 2">
    <name type="scientific">Coemansia interrupta</name>
    <dbReference type="NCBI Taxonomy" id="1126814"/>
    <lineage>
        <taxon>Eukaryota</taxon>
        <taxon>Fungi</taxon>
        <taxon>Fungi incertae sedis</taxon>
        <taxon>Zoopagomycota</taxon>
        <taxon>Kickxellomycotina</taxon>
        <taxon>Kickxellomycetes</taxon>
        <taxon>Kickxellales</taxon>
        <taxon>Kickxellaceae</taxon>
        <taxon>Coemansia</taxon>
    </lineage>
</organism>
<dbReference type="EMBL" id="JANBUM010000256">
    <property type="protein sequence ID" value="KAJ2780310.1"/>
    <property type="molecule type" value="Genomic_DNA"/>
</dbReference>
<dbReference type="OrthoDB" id="5562648at2759"/>
<protein>
    <submittedName>
        <fullName evidence="1">Uncharacterized protein</fullName>
    </submittedName>
</protein>
<gene>
    <name evidence="1" type="ORF">GGI15_003582</name>
</gene>
<name>A0A9W8HDH0_9FUNG</name>
<dbReference type="AlphaFoldDB" id="A0A9W8HDH0"/>
<reference evidence="1" key="1">
    <citation type="submission" date="2022-07" db="EMBL/GenBank/DDBJ databases">
        <title>Phylogenomic reconstructions and comparative analyses of Kickxellomycotina fungi.</title>
        <authorList>
            <person name="Reynolds N.K."/>
            <person name="Stajich J.E."/>
            <person name="Barry K."/>
            <person name="Grigoriev I.V."/>
            <person name="Crous P."/>
            <person name="Smith M.E."/>
        </authorList>
    </citation>
    <scope>NUCLEOTIDE SEQUENCE</scope>
    <source>
        <strain evidence="1">BCRC 34489</strain>
    </source>
</reference>
<proteinExistence type="predicted"/>
<dbReference type="Proteomes" id="UP001140172">
    <property type="component" value="Unassembled WGS sequence"/>
</dbReference>
<accession>A0A9W8HDH0</accession>
<feature type="non-terminal residue" evidence="1">
    <location>
        <position position="365"/>
    </location>
</feature>
<evidence type="ECO:0000313" key="1">
    <source>
        <dbReference type="EMBL" id="KAJ2780310.1"/>
    </source>
</evidence>
<comment type="caution">
    <text evidence="1">The sequence shown here is derived from an EMBL/GenBank/DDBJ whole genome shotgun (WGS) entry which is preliminary data.</text>
</comment>
<sequence>MLLSRNGSSRIGSISRHAAASTATAPVVASAVLCKTRQACTSKHNSFATTLSQCAHTANSNNASPKQPCLANIVQARKDALYSETAIRRDFGYPIEYHAGSFPWLLSAERQRIPVNDLAAHAGADGNARLRGFVQWLPIAARRRLAHSLNTYIARQALGPQAMDEVCAGAAMVLPGVARLLSSISSGEPDGPDTAASLAAMFSPPLLARFSADLARLRRDNVQLALEVRHINSARIHQIRTQTGPAEAFASLASLHTPSSGLASSSGVVANSLRSGLVRQAHRFSNMLGVTHAVPAASTAGPSDRRGPLEALSSWAGGVWAASQGCADVGVRVDVELNVDMRYRLIGCHSGPSEYDRHNGTRQVI</sequence>
<evidence type="ECO:0000313" key="2">
    <source>
        <dbReference type="Proteomes" id="UP001140172"/>
    </source>
</evidence>